<proteinExistence type="predicted"/>
<dbReference type="EMBL" id="MU857670">
    <property type="protein sequence ID" value="KAK4246652.1"/>
    <property type="molecule type" value="Genomic_DNA"/>
</dbReference>
<keyword evidence="2" id="KW-1185">Reference proteome</keyword>
<comment type="caution">
    <text evidence="1">The sequence shown here is derived from an EMBL/GenBank/DDBJ whole genome shotgun (WGS) entry which is preliminary data.</text>
</comment>
<dbReference type="Proteomes" id="UP001303647">
    <property type="component" value="Unassembled WGS sequence"/>
</dbReference>
<sequence>MYFEGDADDGPLPPPKHVAEAIPPFHLHGERQCGDHRHDTSGSILERYLERQGKQASAVWNLACSNCRARTTLNQLHDLPCGDLICRGCLQVKVLSIKLGIDANHERIWQARTTMEGIEHCFRQNLRMTQSQKRALIQGYGQLRRRVLRLAGFTCCGKNMKLYRFMSCLSPKPSRDLWIITQWVRDPPSNQRVCGWPDCGAYVPICCTYLLPGGEGLRWHCVICQGNSMDCERDLRSAQTRFPYLPSGQPALTPSR</sequence>
<reference evidence="1" key="2">
    <citation type="submission" date="2023-05" db="EMBL/GenBank/DDBJ databases">
        <authorList>
            <consortium name="Lawrence Berkeley National Laboratory"/>
            <person name="Steindorff A."/>
            <person name="Hensen N."/>
            <person name="Bonometti L."/>
            <person name="Westerberg I."/>
            <person name="Brannstrom I.O."/>
            <person name="Guillou S."/>
            <person name="Cros-Aarteil S."/>
            <person name="Calhoun S."/>
            <person name="Haridas S."/>
            <person name="Kuo A."/>
            <person name="Mondo S."/>
            <person name="Pangilinan J."/>
            <person name="Riley R."/>
            <person name="Labutti K."/>
            <person name="Andreopoulos B."/>
            <person name="Lipzen A."/>
            <person name="Chen C."/>
            <person name="Yanf M."/>
            <person name="Daum C."/>
            <person name="Ng V."/>
            <person name="Clum A."/>
            <person name="Ohm R."/>
            <person name="Martin F."/>
            <person name="Silar P."/>
            <person name="Natvig D."/>
            <person name="Lalanne C."/>
            <person name="Gautier V."/>
            <person name="Ament-Velasquez S.L."/>
            <person name="Kruys A."/>
            <person name="Hutchinson M.I."/>
            <person name="Powell A.J."/>
            <person name="Barry K."/>
            <person name="Miller A.N."/>
            <person name="Grigoriev I.V."/>
            <person name="Debuchy R."/>
            <person name="Gladieux P."/>
            <person name="Thoren M.H."/>
            <person name="Johannesson H."/>
        </authorList>
    </citation>
    <scope>NUCLEOTIDE SEQUENCE</scope>
    <source>
        <strain evidence="1">CBS 359.72</strain>
    </source>
</reference>
<reference evidence="1" key="1">
    <citation type="journal article" date="2023" name="Mol. Phylogenet. Evol.">
        <title>Genome-scale phylogeny and comparative genomics of the fungal order Sordariales.</title>
        <authorList>
            <person name="Hensen N."/>
            <person name="Bonometti L."/>
            <person name="Westerberg I."/>
            <person name="Brannstrom I.O."/>
            <person name="Guillou S."/>
            <person name="Cros-Aarteil S."/>
            <person name="Calhoun S."/>
            <person name="Haridas S."/>
            <person name="Kuo A."/>
            <person name="Mondo S."/>
            <person name="Pangilinan J."/>
            <person name="Riley R."/>
            <person name="LaButti K."/>
            <person name="Andreopoulos B."/>
            <person name="Lipzen A."/>
            <person name="Chen C."/>
            <person name="Yan M."/>
            <person name="Daum C."/>
            <person name="Ng V."/>
            <person name="Clum A."/>
            <person name="Steindorff A."/>
            <person name="Ohm R.A."/>
            <person name="Martin F."/>
            <person name="Silar P."/>
            <person name="Natvig D.O."/>
            <person name="Lalanne C."/>
            <person name="Gautier V."/>
            <person name="Ament-Velasquez S.L."/>
            <person name="Kruys A."/>
            <person name="Hutchinson M.I."/>
            <person name="Powell A.J."/>
            <person name="Barry K."/>
            <person name="Miller A.N."/>
            <person name="Grigoriev I.V."/>
            <person name="Debuchy R."/>
            <person name="Gladieux P."/>
            <person name="Hiltunen Thoren M."/>
            <person name="Johannesson H."/>
        </authorList>
    </citation>
    <scope>NUCLEOTIDE SEQUENCE</scope>
    <source>
        <strain evidence="1">CBS 359.72</strain>
    </source>
</reference>
<accession>A0AAN7CSV2</accession>
<evidence type="ECO:0000313" key="1">
    <source>
        <dbReference type="EMBL" id="KAK4246652.1"/>
    </source>
</evidence>
<organism evidence="1 2">
    <name type="scientific">Corynascus novoguineensis</name>
    <dbReference type="NCBI Taxonomy" id="1126955"/>
    <lineage>
        <taxon>Eukaryota</taxon>
        <taxon>Fungi</taxon>
        <taxon>Dikarya</taxon>
        <taxon>Ascomycota</taxon>
        <taxon>Pezizomycotina</taxon>
        <taxon>Sordariomycetes</taxon>
        <taxon>Sordariomycetidae</taxon>
        <taxon>Sordariales</taxon>
        <taxon>Chaetomiaceae</taxon>
        <taxon>Corynascus</taxon>
    </lineage>
</organism>
<gene>
    <name evidence="1" type="ORF">C7999DRAFT_41979</name>
</gene>
<dbReference type="AlphaFoldDB" id="A0AAN7CSV2"/>
<name>A0AAN7CSV2_9PEZI</name>
<evidence type="ECO:0000313" key="2">
    <source>
        <dbReference type="Proteomes" id="UP001303647"/>
    </source>
</evidence>
<protein>
    <submittedName>
        <fullName evidence="1">Uncharacterized protein</fullName>
    </submittedName>
</protein>